<organism evidence="2 3">
    <name type="scientific">Nibrella saemangeumensis</name>
    <dbReference type="NCBI Taxonomy" id="1084526"/>
    <lineage>
        <taxon>Bacteria</taxon>
        <taxon>Pseudomonadati</taxon>
        <taxon>Bacteroidota</taxon>
        <taxon>Cytophagia</taxon>
        <taxon>Cytophagales</taxon>
        <taxon>Spirosomataceae</taxon>
        <taxon>Nibrella</taxon>
    </lineage>
</organism>
<accession>A0ABP8N8T7</accession>
<keyword evidence="3" id="KW-1185">Reference proteome</keyword>
<dbReference type="Proteomes" id="UP001501175">
    <property type="component" value="Unassembled WGS sequence"/>
</dbReference>
<dbReference type="SUPFAM" id="SSF52540">
    <property type="entry name" value="P-loop containing nucleoside triphosphate hydrolases"/>
    <property type="match status" value="1"/>
</dbReference>
<evidence type="ECO:0000313" key="2">
    <source>
        <dbReference type="EMBL" id="GAA4461895.1"/>
    </source>
</evidence>
<evidence type="ECO:0000313" key="3">
    <source>
        <dbReference type="Proteomes" id="UP001501175"/>
    </source>
</evidence>
<comment type="caution">
    <text evidence="2">The sequence shown here is derived from an EMBL/GenBank/DDBJ whole genome shotgun (WGS) entry which is preliminary data.</text>
</comment>
<dbReference type="InterPro" id="IPR027417">
    <property type="entry name" value="P-loop_NTPase"/>
</dbReference>
<name>A0ABP8N8T7_9BACT</name>
<evidence type="ECO:0000259" key="1">
    <source>
        <dbReference type="Pfam" id="PF09848"/>
    </source>
</evidence>
<protein>
    <recommendedName>
        <fullName evidence="1">Schlafen group 3-like DNA/RNA helicase domain-containing protein</fullName>
    </recommendedName>
</protein>
<feature type="domain" description="Schlafen group 3-like DNA/RNA helicase" evidence="1">
    <location>
        <begin position="272"/>
        <end position="720"/>
    </location>
</feature>
<reference evidence="3" key="1">
    <citation type="journal article" date="2019" name="Int. J. Syst. Evol. Microbiol.">
        <title>The Global Catalogue of Microorganisms (GCM) 10K type strain sequencing project: providing services to taxonomists for standard genome sequencing and annotation.</title>
        <authorList>
            <consortium name="The Broad Institute Genomics Platform"/>
            <consortium name="The Broad Institute Genome Sequencing Center for Infectious Disease"/>
            <person name="Wu L."/>
            <person name="Ma J."/>
        </authorList>
    </citation>
    <scope>NUCLEOTIDE SEQUENCE [LARGE SCALE GENOMIC DNA]</scope>
    <source>
        <strain evidence="3">JCM 17927</strain>
    </source>
</reference>
<dbReference type="Gene3D" id="3.40.50.300">
    <property type="entry name" value="P-loop containing nucleotide triphosphate hydrolases"/>
    <property type="match status" value="1"/>
</dbReference>
<dbReference type="RefSeq" id="WP_345245924.1">
    <property type="nucleotide sequence ID" value="NZ_BAABHD010000066.1"/>
</dbReference>
<dbReference type="EMBL" id="BAABHD010000066">
    <property type="protein sequence ID" value="GAA4461895.1"/>
    <property type="molecule type" value="Genomic_DNA"/>
</dbReference>
<gene>
    <name evidence="2" type="ORF">GCM10023189_37930</name>
</gene>
<dbReference type="InterPro" id="IPR018647">
    <property type="entry name" value="SLFN_3-like_DNA/RNA_helicase"/>
</dbReference>
<proteinExistence type="predicted"/>
<sequence length="734" mass="83363">MILSVNDFVDSVQEDMNGLIDHLVEVSGRSTPAEREAWQRSLPSLSIVLNQAQKQNPGISKAHLYLGHISLEYRLPAASAWCDVVLLGKNKENKSSVLIIELKDWDTTTDEAGLSEGLITHKGQQWHHPSDQVKGYTLYCQRFHSTVQTYEAQVKGCVYFTRTDYTAPYYEEPNQQLATEYPVFATTTAGTGSKLADYILDHISESDHDFAVNFEKGYYEQNRNILHQVAGSLKKTLAETRTPFELLDEQRRGFNLIFGMLKQVYEQKKEAKQVIIVEGPPGSGKSALAANLWIESVLHFVEPDKTIKAKKKLKPGSTTDNIVFVSTSSSQKSNWQKTFSKLSKEYSAKAFILPSNQFNPGLSGDKVSKLRDLGHAMEVQTWPENLKIYFDNKYPDRSPDNLHFLAIVDEAHALINTEGHSIGFASGWCVQAGPQAYHIIRSSQISIFFTDGKQSYRDNETTTIDNIKDFAYRLGATVNHISLDGHQFRCGGSREYVQFIEDLFAGKPARQLDTSWCKSDENPSGAFHVEVVDHPHELDLCLRPYLEEGLSCRLISSYSKEWKTKAMSNPHEAEETQKDFYFSYDYQGQRITFAKPWNYAPSDDYSLFIQAPEGSDMHEDPLCEIGCPYVVRGFDYDYLGLLWLEDLVWRNGKWLVQIEHVKETAISSTLAAAKEGLKKRKKAKQVELSQGELQLLDKVIKGYRILLTRALKGIYLYIHDNETRDYIKSILSEP</sequence>
<dbReference type="Pfam" id="PF09848">
    <property type="entry name" value="SLFN-g3_helicase"/>
    <property type="match status" value="1"/>
</dbReference>